<protein>
    <submittedName>
        <fullName evidence="1">Uncharacterized protein</fullName>
    </submittedName>
</protein>
<organism evidence="1 2">
    <name type="scientific">Plantactinospora sonchi</name>
    <dbReference type="NCBI Taxonomy" id="1544735"/>
    <lineage>
        <taxon>Bacteria</taxon>
        <taxon>Bacillati</taxon>
        <taxon>Actinomycetota</taxon>
        <taxon>Actinomycetes</taxon>
        <taxon>Micromonosporales</taxon>
        <taxon>Micromonosporaceae</taxon>
        <taxon>Plantactinospora</taxon>
    </lineage>
</organism>
<comment type="caution">
    <text evidence="1">The sequence shown here is derived from an EMBL/GenBank/DDBJ whole genome shotgun (WGS) entry which is preliminary data.</text>
</comment>
<reference evidence="1 2" key="1">
    <citation type="submission" date="2024-01" db="EMBL/GenBank/DDBJ databases">
        <title>Genome insights into Plantactinospora sonchi sp. nov.</title>
        <authorList>
            <person name="Wang L."/>
        </authorList>
    </citation>
    <scope>NUCLEOTIDE SEQUENCE [LARGE SCALE GENOMIC DNA]</scope>
    <source>
        <strain evidence="1 2">NEAU-QY2</strain>
    </source>
</reference>
<sequence length="202" mass="22267">MSLPESSADTTDWRFMCSRFQSRQLTVPPVPQPLRHRLAKLGGWHWGTRADDPMSLYMLDSGLVKELLAGDLSEQVQVVHSGHGINSYALTYCLGYRGIALVTQLAWGGVYQDRTAAAARLNRMFDRCAALVERVEALGREHHTGPRLVCLSSDIRGRALCGWIAVPQPGDATPLEFLRSYPVEVDTALEVAGQVIADRPVP</sequence>
<evidence type="ECO:0000313" key="2">
    <source>
        <dbReference type="Proteomes" id="UP001332243"/>
    </source>
</evidence>
<evidence type="ECO:0000313" key="1">
    <source>
        <dbReference type="EMBL" id="MEE6258544.1"/>
    </source>
</evidence>
<dbReference type="EMBL" id="JAZGQK010000006">
    <property type="protein sequence ID" value="MEE6258544.1"/>
    <property type="molecule type" value="Genomic_DNA"/>
</dbReference>
<dbReference type="Proteomes" id="UP001332243">
    <property type="component" value="Unassembled WGS sequence"/>
</dbReference>
<dbReference type="RefSeq" id="WP_331213645.1">
    <property type="nucleotide sequence ID" value="NZ_JAZGQK010000006.1"/>
</dbReference>
<keyword evidence="2" id="KW-1185">Reference proteome</keyword>
<proteinExistence type="predicted"/>
<name>A0ABU7RPY4_9ACTN</name>
<gene>
    <name evidence="1" type="ORF">V1633_08580</name>
</gene>
<accession>A0ABU7RPY4</accession>